<sequence length="143" mass="16582">MSFSDLFDSGFKKRNEDHFAAIVRVAMADGFISTDERAFLDRLARNLDISEADYNLILQDYKSHPINPPHDYERRLERLFDLARMVYVDHIKGDLEELLLRKIAVGLGFHPENVKYIVDKALTLVSNGVDIDTFMDEMKNMNK</sequence>
<reference evidence="1" key="1">
    <citation type="journal article" date="2013" name="Int. J. Syst. Evol. Microbiol.">
        <title>Aestuariibaculum suncheonense gen. nov., sp. nov., a marine bacterium of the family Flavobacteriaceae isolated from a tidal flat and emended descriptions of the genera Gaetbulibacter and Tamlana.</title>
        <authorList>
            <person name="Jeong S.H."/>
            <person name="Park M.S."/>
            <person name="Jin H.M."/>
            <person name="Lee K."/>
            <person name="Park W."/>
            <person name="Jeon C.O."/>
        </authorList>
    </citation>
    <scope>NUCLEOTIDE SEQUENCE</scope>
    <source>
        <strain evidence="1">SC17</strain>
    </source>
</reference>
<dbReference type="AlphaFoldDB" id="A0A8J6QB05"/>
<evidence type="ECO:0000313" key="1">
    <source>
        <dbReference type="EMBL" id="MBD0833907.1"/>
    </source>
</evidence>
<dbReference type="Proteomes" id="UP000602057">
    <property type="component" value="Unassembled WGS sequence"/>
</dbReference>
<dbReference type="InterPro" id="IPR029024">
    <property type="entry name" value="TerB-like"/>
</dbReference>
<organism evidence="1 2">
    <name type="scientific">Aestuariibaculum suncheonense</name>
    <dbReference type="NCBI Taxonomy" id="1028745"/>
    <lineage>
        <taxon>Bacteria</taxon>
        <taxon>Pseudomonadati</taxon>
        <taxon>Bacteroidota</taxon>
        <taxon>Flavobacteriia</taxon>
        <taxon>Flavobacteriales</taxon>
        <taxon>Flavobacteriaceae</taxon>
    </lineage>
</organism>
<keyword evidence="2" id="KW-1185">Reference proteome</keyword>
<comment type="caution">
    <text evidence="1">The sequence shown here is derived from an EMBL/GenBank/DDBJ whole genome shotgun (WGS) entry which is preliminary data.</text>
</comment>
<dbReference type="Gene3D" id="1.10.3680.10">
    <property type="entry name" value="TerB-like"/>
    <property type="match status" value="1"/>
</dbReference>
<proteinExistence type="predicted"/>
<name>A0A8J6QB05_9FLAO</name>
<reference evidence="1" key="2">
    <citation type="submission" date="2020-09" db="EMBL/GenBank/DDBJ databases">
        <authorList>
            <person name="Wu Z."/>
        </authorList>
    </citation>
    <scope>NUCLEOTIDE SEQUENCE</scope>
    <source>
        <strain evidence="1">SC17</strain>
    </source>
</reference>
<dbReference type="EMBL" id="JACVXC010000001">
    <property type="protein sequence ID" value="MBD0833907.1"/>
    <property type="molecule type" value="Genomic_DNA"/>
</dbReference>
<dbReference type="SUPFAM" id="SSF158682">
    <property type="entry name" value="TerB-like"/>
    <property type="match status" value="1"/>
</dbReference>
<gene>
    <name evidence="1" type="ORF">ICJ84_00510</name>
</gene>
<accession>A0A8J6QB05</accession>
<evidence type="ECO:0000313" key="2">
    <source>
        <dbReference type="Proteomes" id="UP000602057"/>
    </source>
</evidence>
<protein>
    <submittedName>
        <fullName evidence="1">TerB family tellurite resistance protein</fullName>
    </submittedName>
</protein>
<dbReference type="RefSeq" id="WP_188214406.1">
    <property type="nucleotide sequence ID" value="NZ_BAABGH010000004.1"/>
</dbReference>
<dbReference type="CDD" id="cd07177">
    <property type="entry name" value="terB_like"/>
    <property type="match status" value="1"/>
</dbReference>